<reference evidence="2" key="1">
    <citation type="submission" date="2021-02" db="EMBL/GenBank/DDBJ databases">
        <authorList>
            <person name="Nowell W R."/>
        </authorList>
    </citation>
    <scope>NUCLEOTIDE SEQUENCE</scope>
</reference>
<name>A0A819WEA8_9BILA</name>
<dbReference type="Gene3D" id="1.10.10.10">
    <property type="entry name" value="Winged helix-like DNA-binding domain superfamily/Winged helix DNA-binding domain"/>
    <property type="match status" value="1"/>
</dbReference>
<organism evidence="2 3">
    <name type="scientific">Rotaria sordida</name>
    <dbReference type="NCBI Taxonomy" id="392033"/>
    <lineage>
        <taxon>Eukaryota</taxon>
        <taxon>Metazoa</taxon>
        <taxon>Spiralia</taxon>
        <taxon>Gnathifera</taxon>
        <taxon>Rotifera</taxon>
        <taxon>Eurotatoria</taxon>
        <taxon>Bdelloidea</taxon>
        <taxon>Philodinida</taxon>
        <taxon>Philodinidae</taxon>
        <taxon>Rotaria</taxon>
    </lineage>
</organism>
<gene>
    <name evidence="2" type="ORF">OTI717_LOCUS34928</name>
</gene>
<dbReference type="AlphaFoldDB" id="A0A819WEA8"/>
<dbReference type="InterPro" id="IPR036388">
    <property type="entry name" value="WH-like_DNA-bd_sf"/>
</dbReference>
<dbReference type="InterPro" id="IPR009057">
    <property type="entry name" value="Homeodomain-like_sf"/>
</dbReference>
<accession>A0A819WEA8</accession>
<dbReference type="Proteomes" id="UP000663823">
    <property type="component" value="Unassembled WGS sequence"/>
</dbReference>
<dbReference type="Pfam" id="PF13384">
    <property type="entry name" value="HTH_23"/>
    <property type="match status" value="1"/>
</dbReference>
<evidence type="ECO:0000313" key="3">
    <source>
        <dbReference type="Proteomes" id="UP000663823"/>
    </source>
</evidence>
<protein>
    <recommendedName>
        <fullName evidence="4">Transposase</fullName>
    </recommendedName>
</protein>
<proteinExistence type="predicted"/>
<evidence type="ECO:0008006" key="4">
    <source>
        <dbReference type="Google" id="ProtNLM"/>
    </source>
</evidence>
<dbReference type="SUPFAM" id="SSF46689">
    <property type="entry name" value="Homeodomain-like"/>
    <property type="match status" value="1"/>
</dbReference>
<dbReference type="EMBL" id="CAJOAX010012954">
    <property type="protein sequence ID" value="CAF4122363.1"/>
    <property type="molecule type" value="Genomic_DNA"/>
</dbReference>
<feature type="non-terminal residue" evidence="2">
    <location>
        <position position="70"/>
    </location>
</feature>
<sequence length="70" mass="8016">MAKSEYLRDIAITHYKNGKTTAEIAVLLANQIHRTTVLRWIRQYKRTGSFSAGKSTARRRSGRTKPLINL</sequence>
<evidence type="ECO:0000313" key="2">
    <source>
        <dbReference type="EMBL" id="CAF4122363.1"/>
    </source>
</evidence>
<feature type="region of interest" description="Disordered" evidence="1">
    <location>
        <begin position="50"/>
        <end position="70"/>
    </location>
</feature>
<comment type="caution">
    <text evidence="2">The sequence shown here is derived from an EMBL/GenBank/DDBJ whole genome shotgun (WGS) entry which is preliminary data.</text>
</comment>
<evidence type="ECO:0000256" key="1">
    <source>
        <dbReference type="SAM" id="MobiDB-lite"/>
    </source>
</evidence>